<organism evidence="1 2">
    <name type="scientific">Limnofasciculus baicalensis BBK-W-15</name>
    <dbReference type="NCBI Taxonomy" id="2699891"/>
    <lineage>
        <taxon>Bacteria</taxon>
        <taxon>Bacillati</taxon>
        <taxon>Cyanobacteriota</taxon>
        <taxon>Cyanophyceae</taxon>
        <taxon>Coleofasciculales</taxon>
        <taxon>Coleofasciculaceae</taxon>
        <taxon>Limnofasciculus</taxon>
        <taxon>Limnofasciculus baicalensis</taxon>
    </lineage>
</organism>
<dbReference type="RefSeq" id="WP_254015007.1">
    <property type="nucleotide sequence ID" value="NZ_JAMZMM010000537.1"/>
</dbReference>
<evidence type="ECO:0000313" key="2">
    <source>
        <dbReference type="Proteomes" id="UP001204953"/>
    </source>
</evidence>
<sequence>MPPQVPELEVYVDGRRWERVDSFFGRGPAEPVYIVREDAQNRSFVQFGDNVNGSRLPSGLKNVTARWRSGSGAFGPLKPGTTPSAAERPAGFDKVSLAGIVTGGAAPESGDKARDAAPGKVQSLGRLVSLGDFESETLSLPGVVAASAAWDLHQGIPAVILRVMLKAGREAEFAALRGTLAHLQRCRGPDRFPVIVQQALPRYTYLDLHYARDPLRRAEDVDAALRARLGLVGDSATERSGLFGLHARRLGEREYASRIEGSVQNVAGVLWCKVVALGRFSASAIDPSTLPLPAAPRPNAAALPCAANELLQLDARHLSLTAVAAPTAGECA</sequence>
<accession>A0AAE3KQB6</accession>
<dbReference type="Proteomes" id="UP001204953">
    <property type="component" value="Unassembled WGS sequence"/>
</dbReference>
<dbReference type="EMBL" id="JAMZMM010000537">
    <property type="protein sequence ID" value="MCP2732284.1"/>
    <property type="molecule type" value="Genomic_DNA"/>
</dbReference>
<protein>
    <recommendedName>
        <fullName evidence="3">Baseplate protein J-like domain-containing protein</fullName>
    </recommendedName>
</protein>
<dbReference type="AlphaFoldDB" id="A0AAE3KQB6"/>
<gene>
    <name evidence="1" type="ORF">NJ959_28020</name>
</gene>
<name>A0AAE3KQB6_9CYAN</name>
<evidence type="ECO:0000313" key="1">
    <source>
        <dbReference type="EMBL" id="MCP2732284.1"/>
    </source>
</evidence>
<proteinExistence type="predicted"/>
<keyword evidence="2" id="KW-1185">Reference proteome</keyword>
<evidence type="ECO:0008006" key="3">
    <source>
        <dbReference type="Google" id="ProtNLM"/>
    </source>
</evidence>
<comment type="caution">
    <text evidence="1">The sequence shown here is derived from an EMBL/GenBank/DDBJ whole genome shotgun (WGS) entry which is preliminary data.</text>
</comment>
<reference evidence="1" key="1">
    <citation type="submission" date="2022-06" db="EMBL/GenBank/DDBJ databases">
        <title>New cyanobacteria of genus Symplocastrum in benthos of Lake Baikal.</title>
        <authorList>
            <person name="Sorokovikova E."/>
            <person name="Tikhonova I."/>
            <person name="Krasnopeev A."/>
            <person name="Evseev P."/>
            <person name="Gladkikh A."/>
            <person name="Belykh O."/>
        </authorList>
    </citation>
    <scope>NUCLEOTIDE SEQUENCE</scope>
    <source>
        <strain evidence="1">BBK-W-15</strain>
    </source>
</reference>